<keyword evidence="9" id="KW-1185">Reference proteome</keyword>
<dbReference type="InterPro" id="IPR003481">
    <property type="entry name" value="FliD_N"/>
</dbReference>
<evidence type="ECO:0000259" key="7">
    <source>
        <dbReference type="Pfam" id="PF07195"/>
    </source>
</evidence>
<evidence type="ECO:0000313" key="8">
    <source>
        <dbReference type="EMBL" id="NQX47199.1"/>
    </source>
</evidence>
<dbReference type="InterPro" id="IPR040026">
    <property type="entry name" value="FliD"/>
</dbReference>
<dbReference type="InterPro" id="IPR010809">
    <property type="entry name" value="FliD_C"/>
</dbReference>
<comment type="caution">
    <text evidence="8">The sequence shown here is derived from an EMBL/GenBank/DDBJ whole genome shotgun (WGS) entry which is preliminary data.</text>
</comment>
<evidence type="ECO:0000256" key="5">
    <source>
        <dbReference type="RuleBase" id="RU362066"/>
    </source>
</evidence>
<reference evidence="8 9" key="1">
    <citation type="submission" date="2020-05" db="EMBL/GenBank/DDBJ databases">
        <title>Paenibacillus glebae, sp. nov., Paenibacillus humi sp. nov., Paenibacillus pedi sp. nov., Paenibacillus terrestris sp. nov. and Paenibacillus terricola sp. nov., isolated from a forest top soil sample.</title>
        <authorList>
            <person name="Qi S."/>
            <person name="Carlier A."/>
            <person name="Cnockaert M."/>
            <person name="Vandamme P."/>
        </authorList>
    </citation>
    <scope>NUCLEOTIDE SEQUENCE [LARGE SCALE GENOMIC DNA]</scope>
    <source>
        <strain evidence="8 9">LMG 29502</strain>
    </source>
</reference>
<evidence type="ECO:0000256" key="3">
    <source>
        <dbReference type="ARBA" id="ARBA00023054"/>
    </source>
</evidence>
<proteinExistence type="inferred from homology"/>
<comment type="function">
    <text evidence="5">Required for morphogenesis and for the elongation of the flagellar filament by facilitating polymerization of the flagellin monomers at the tip of growing filament. Forms a capping structure, which prevents flagellin subunits (transported through the central channel of the flagellum) from leaking out without polymerization at the distal end.</text>
</comment>
<accession>A0ABX2DRA2</accession>
<evidence type="ECO:0000259" key="6">
    <source>
        <dbReference type="Pfam" id="PF02465"/>
    </source>
</evidence>
<comment type="subcellular location">
    <subcellularLocation>
        <location evidence="5">Secreted</location>
    </subcellularLocation>
    <subcellularLocation>
        <location evidence="5">Bacterial flagellum</location>
    </subcellularLocation>
</comment>
<feature type="domain" description="Flagellar hook-associated protein 2 N-terminal" evidence="6">
    <location>
        <begin position="10"/>
        <end position="108"/>
    </location>
</feature>
<evidence type="ECO:0000256" key="1">
    <source>
        <dbReference type="ARBA" id="ARBA00009764"/>
    </source>
</evidence>
<dbReference type="Pfam" id="PF07195">
    <property type="entry name" value="FliD_C"/>
    <property type="match status" value="1"/>
</dbReference>
<evidence type="ECO:0000313" key="9">
    <source>
        <dbReference type="Proteomes" id="UP000711047"/>
    </source>
</evidence>
<dbReference type="Pfam" id="PF02465">
    <property type="entry name" value="FliD_N"/>
    <property type="match status" value="1"/>
</dbReference>
<dbReference type="RefSeq" id="WP_173136169.1">
    <property type="nucleotide sequence ID" value="NZ_JABMKX010000009.1"/>
</dbReference>
<dbReference type="PANTHER" id="PTHR30288">
    <property type="entry name" value="FLAGELLAR CAP/ASSEMBLY PROTEIN FLID"/>
    <property type="match status" value="1"/>
</dbReference>
<feature type="domain" description="Flagellar hook-associated protein 2 C-terminal" evidence="7">
    <location>
        <begin position="241"/>
        <end position="488"/>
    </location>
</feature>
<keyword evidence="4 5" id="KW-0975">Bacterial flagellum</keyword>
<protein>
    <recommendedName>
        <fullName evidence="5">Flagellar hook-associated protein 2</fullName>
        <shortName evidence="5">HAP2</shortName>
    </recommendedName>
    <alternativeName>
        <fullName evidence="5">Flagellar cap protein</fullName>
    </alternativeName>
</protein>
<keyword evidence="8" id="KW-0282">Flagellum</keyword>
<keyword evidence="3" id="KW-0175">Coiled coil</keyword>
<dbReference type="PANTHER" id="PTHR30288:SF0">
    <property type="entry name" value="FLAGELLAR HOOK-ASSOCIATED PROTEIN 2"/>
    <property type="match status" value="1"/>
</dbReference>
<comment type="similarity">
    <text evidence="1 5">Belongs to the FliD family.</text>
</comment>
<keyword evidence="8" id="KW-0966">Cell projection</keyword>
<dbReference type="Proteomes" id="UP000711047">
    <property type="component" value="Unassembled WGS sequence"/>
</dbReference>
<name>A0ABX2DRA2_9BACL</name>
<evidence type="ECO:0000256" key="4">
    <source>
        <dbReference type="ARBA" id="ARBA00023143"/>
    </source>
</evidence>
<evidence type="ECO:0000256" key="2">
    <source>
        <dbReference type="ARBA" id="ARBA00011255"/>
    </source>
</evidence>
<dbReference type="EMBL" id="JABMKX010000009">
    <property type="protein sequence ID" value="NQX47199.1"/>
    <property type="molecule type" value="Genomic_DNA"/>
</dbReference>
<gene>
    <name evidence="8" type="primary">fliD</name>
    <name evidence="8" type="ORF">HQN87_17850</name>
</gene>
<keyword evidence="8" id="KW-0969">Cilium</keyword>
<keyword evidence="5" id="KW-0964">Secreted</keyword>
<comment type="subunit">
    <text evidence="2 5">Homopentamer.</text>
</comment>
<sequence>MTLRISGLASGIDVDSIVKQMMTAKRVPLDKLNQQKEILQWQRNNYREVNSKLVDYKNNKLAKFDNSAQMNSQKATVSGNTTALKAEATADANGTSMEVTVTQLAKAAAKETAGMVVSKDGKRITSNSTLEDLRVFNNVTASPDGKYSITINGKTTIKLDSTTSIADAITSINKIDGANVKAKFDEVTGKFSITSTVFSSVSKVELGSGDNFLQLFGSGAVTSTPYQVAKINVKANGSTTGTDLEFPSNILKLNGVQFTLLAESTTSATVTTETDYTTTLSTITSFVDSYNELIANFNARVNEERYPDFTPLSDEQKKEMKESEIEAWETKAKSGMLKNDEILKSTLLSMRSEITKKLGDLSAIGITSGEYHENGKLYINQEKLKEALQNEPQRVTSIFQGSNSGTDGLYDKLTSSVSTAIEKLSTKAGTSKYSVDLTTAFKSDSTMGKRLSDYNTRIRALQDRLENMENNYYKKFTAMETAMNKYNSQSSSLSSYFS</sequence>
<organism evidence="8 9">
    <name type="scientific">Paenibacillus tritici</name>
    <dbReference type="NCBI Taxonomy" id="1873425"/>
    <lineage>
        <taxon>Bacteria</taxon>
        <taxon>Bacillati</taxon>
        <taxon>Bacillota</taxon>
        <taxon>Bacilli</taxon>
        <taxon>Bacillales</taxon>
        <taxon>Paenibacillaceae</taxon>
        <taxon>Paenibacillus</taxon>
    </lineage>
</organism>